<feature type="region of interest" description="Disordered" evidence="1">
    <location>
        <begin position="74"/>
        <end position="119"/>
    </location>
</feature>
<sequence length="408" mass="45481">MNEPLFVLSQDDWSLHRKGELDQQRHTKKVKDAIKRNLSDLVSEEAIITSQGDQIVKVPIRGMDEPKFRYDYSDKQQVGQGSGGTRVGDVVGQAQPGQGRQKGPGQGGEPGAGDQPGIDYYEADITVDELAELIFEDLQLPRLKPKSEVDLTVDDIRFNDVRRKGMMGNVDKRRTLMESIKRRALSGYGGGSDLASGAGLAGGEALPSPGGHGLIRNEDMRFKTWEDVRKPQSAAVVMAMMDTSGSMGPFEKYIARSFFFWMVRFLRTKYEQVEICFLSHDTEAKRVGEEAFFTKGESGGTKCSSVYKLALELLDSEFPQSHYNAYAFHFSDGDNLDSDNAVTSALVREMLERINMLGYGEIRRYGMGGRLWDSMKDISHEAFSRSVLREKGDVYRTLKSFFGEAAVG</sequence>
<dbReference type="RefSeq" id="WP_045671594.1">
    <property type="nucleotide sequence ID" value="NZ_CP011058.1"/>
</dbReference>
<dbReference type="InterPro" id="IPR014230">
    <property type="entry name" value="Spore_YhbH"/>
</dbReference>
<dbReference type="Proteomes" id="UP000032633">
    <property type="component" value="Chromosome"/>
</dbReference>
<reference evidence="3" key="2">
    <citation type="submission" date="2015-03" db="EMBL/GenBank/DDBJ databases">
        <title>Genome sequence of Paenibacillus beijingensis strain DSM 24997T.</title>
        <authorList>
            <person name="Kwak Y."/>
            <person name="Shin J.-H."/>
        </authorList>
    </citation>
    <scope>NUCLEOTIDE SEQUENCE [LARGE SCALE GENOMIC DNA]</scope>
    <source>
        <strain evidence="3">DSM 24997</strain>
    </source>
</reference>
<proteinExistence type="predicted"/>
<dbReference type="PANTHER" id="PTHR30510">
    <property type="entry name" value="UPF0229 PROTEIN YEAH"/>
    <property type="match status" value="1"/>
</dbReference>
<evidence type="ECO:0000313" key="3">
    <source>
        <dbReference type="Proteomes" id="UP000032633"/>
    </source>
</evidence>
<reference evidence="2 3" key="1">
    <citation type="journal article" date="2015" name="J. Biotechnol.">
        <title>Complete genome sequence of Paenibacillus beijingensis 7188(T) (=DSM 24997(T)), a novel rhizobacterium from jujube garden soil.</title>
        <authorList>
            <person name="Kwak Y."/>
            <person name="Shin J.H."/>
        </authorList>
    </citation>
    <scope>NUCLEOTIDE SEQUENCE [LARGE SCALE GENOMIC DNA]</scope>
    <source>
        <strain evidence="2 3">DSM 24997</strain>
    </source>
</reference>
<dbReference type="STRING" id="1126833.VN24_18380"/>
<protein>
    <submittedName>
        <fullName evidence="2">Stress response protein</fullName>
    </submittedName>
</protein>
<dbReference type="PATRIC" id="fig|1126833.4.peg.4046"/>
<dbReference type="SUPFAM" id="SSF53300">
    <property type="entry name" value="vWA-like"/>
    <property type="match status" value="1"/>
</dbReference>
<dbReference type="OrthoDB" id="9788289at2"/>
<dbReference type="PANTHER" id="PTHR30510:SF2">
    <property type="entry name" value="UPF0229 PROTEIN YEAH"/>
    <property type="match status" value="1"/>
</dbReference>
<feature type="compositionally biased region" description="Gly residues" evidence="1">
    <location>
        <begin position="100"/>
        <end position="111"/>
    </location>
</feature>
<evidence type="ECO:0000313" key="2">
    <source>
        <dbReference type="EMBL" id="AJY76166.1"/>
    </source>
</evidence>
<dbReference type="InterPro" id="IPR036465">
    <property type="entry name" value="vWFA_dom_sf"/>
</dbReference>
<gene>
    <name evidence="2" type="ORF">VN24_18380</name>
</gene>
<accession>A0A0D5NLP8</accession>
<dbReference type="AlphaFoldDB" id="A0A0D5NLP8"/>
<dbReference type="EMBL" id="CP011058">
    <property type="protein sequence ID" value="AJY76166.1"/>
    <property type="molecule type" value="Genomic_DNA"/>
</dbReference>
<dbReference type="HOGENOM" id="CLU_049702_2_0_9"/>
<dbReference type="Pfam" id="PF04285">
    <property type="entry name" value="DUF444"/>
    <property type="match status" value="2"/>
</dbReference>
<evidence type="ECO:0000256" key="1">
    <source>
        <dbReference type="SAM" id="MobiDB-lite"/>
    </source>
</evidence>
<name>A0A0D5NLP8_9BACL</name>
<keyword evidence="3" id="KW-1185">Reference proteome</keyword>
<organism evidence="2 3">
    <name type="scientific">Paenibacillus beijingensis</name>
    <dbReference type="NCBI Taxonomy" id="1126833"/>
    <lineage>
        <taxon>Bacteria</taxon>
        <taxon>Bacillati</taxon>
        <taxon>Bacillota</taxon>
        <taxon>Bacilli</taxon>
        <taxon>Bacillales</taxon>
        <taxon>Paenibacillaceae</taxon>
        <taxon>Paenibacillus</taxon>
    </lineage>
</organism>
<dbReference type="KEGG" id="pbj:VN24_18380"/>
<dbReference type="InterPro" id="IPR006698">
    <property type="entry name" value="UPF0229"/>
</dbReference>
<dbReference type="NCBIfam" id="TIGR02877">
    <property type="entry name" value="spore_yhbH"/>
    <property type="match status" value="1"/>
</dbReference>